<dbReference type="EMBL" id="JAHUZN010000010">
    <property type="protein sequence ID" value="KAG8481186.1"/>
    <property type="molecule type" value="Genomic_DNA"/>
</dbReference>
<dbReference type="PANTHER" id="PTHR11439">
    <property type="entry name" value="GAG-POL-RELATED RETROTRANSPOSON"/>
    <property type="match status" value="1"/>
</dbReference>
<name>A0A8J5YKY4_9ROSI</name>
<sequence length="303" mass="34549">MYLMSYTRPDIAFTISNLSRFTSNLGENHWKAIVRALRYLRYTQNYGLHYSRYPVVLEGFSYANWIYDIQDTKGTSGYIFTFGGGAVSWKSSRQMFLTRSKMESEFVALDKSGEEAKWLRNFLVDIPEWPKPMPTICIYCDSQATIGRAQNNQEDDHGHMNIPMRTKNLAREYSNHLVHRLGDSTELLSHAYSLISPFRYSGVEGLNTYSTPHGLGFWTKIARLPSSEILSIFFPPQINLDESMSLKNLGLSDVCLATLASQVVEKINSSLNKKEKTKGYNYFYQDEIEALGLGNAPHPTICL</sequence>
<reference evidence="1 2" key="1">
    <citation type="journal article" date="2021" name="bioRxiv">
        <title>The Gossypium anomalum genome as a resource for cotton improvement and evolutionary analysis of hybrid incompatibility.</title>
        <authorList>
            <person name="Grover C.E."/>
            <person name="Yuan D."/>
            <person name="Arick M.A."/>
            <person name="Miller E.R."/>
            <person name="Hu G."/>
            <person name="Peterson D.G."/>
            <person name="Wendel J.F."/>
            <person name="Udall J.A."/>
        </authorList>
    </citation>
    <scope>NUCLEOTIDE SEQUENCE [LARGE SCALE GENOMIC DNA]</scope>
    <source>
        <strain evidence="1">JFW-Udall</strain>
        <tissue evidence="1">Leaf</tissue>
    </source>
</reference>
<keyword evidence="2" id="KW-1185">Reference proteome</keyword>
<organism evidence="1 2">
    <name type="scientific">Gossypium anomalum</name>
    <dbReference type="NCBI Taxonomy" id="47600"/>
    <lineage>
        <taxon>Eukaryota</taxon>
        <taxon>Viridiplantae</taxon>
        <taxon>Streptophyta</taxon>
        <taxon>Embryophyta</taxon>
        <taxon>Tracheophyta</taxon>
        <taxon>Spermatophyta</taxon>
        <taxon>Magnoliopsida</taxon>
        <taxon>eudicotyledons</taxon>
        <taxon>Gunneridae</taxon>
        <taxon>Pentapetalae</taxon>
        <taxon>rosids</taxon>
        <taxon>malvids</taxon>
        <taxon>Malvales</taxon>
        <taxon>Malvaceae</taxon>
        <taxon>Malvoideae</taxon>
        <taxon>Gossypium</taxon>
    </lineage>
</organism>
<proteinExistence type="predicted"/>
<dbReference type="PANTHER" id="PTHR11439:SF440">
    <property type="entry name" value="INTEGRASE CATALYTIC DOMAIN-CONTAINING PROTEIN"/>
    <property type="match status" value="1"/>
</dbReference>
<dbReference type="CDD" id="cd09272">
    <property type="entry name" value="RNase_HI_RT_Ty1"/>
    <property type="match status" value="1"/>
</dbReference>
<gene>
    <name evidence="1" type="ORF">CXB51_026024</name>
</gene>
<evidence type="ECO:0000313" key="2">
    <source>
        <dbReference type="Proteomes" id="UP000701853"/>
    </source>
</evidence>
<dbReference type="Proteomes" id="UP000701853">
    <property type="component" value="Chromosome 10"/>
</dbReference>
<dbReference type="AlphaFoldDB" id="A0A8J5YKY4"/>
<comment type="caution">
    <text evidence="1">The sequence shown here is derived from an EMBL/GenBank/DDBJ whole genome shotgun (WGS) entry which is preliminary data.</text>
</comment>
<dbReference type="OrthoDB" id="994736at2759"/>
<accession>A0A8J5YKY4</accession>
<protein>
    <submittedName>
        <fullName evidence="1">Uncharacterized protein</fullName>
    </submittedName>
</protein>
<evidence type="ECO:0000313" key="1">
    <source>
        <dbReference type="EMBL" id="KAG8481186.1"/>
    </source>
</evidence>